<comment type="subcellular location">
    <subcellularLocation>
        <location evidence="2">Cell inner membrane</location>
        <topology evidence="2">Single-pass type II membrane protein</topology>
    </subcellularLocation>
</comment>
<keyword evidence="4" id="KW-1003">Cell membrane</keyword>
<dbReference type="EMBL" id="JACIGE010000012">
    <property type="protein sequence ID" value="MBB4248657.1"/>
    <property type="molecule type" value="Genomic_DNA"/>
</dbReference>
<dbReference type="Gene3D" id="1.20.5.250">
    <property type="match status" value="1"/>
</dbReference>
<accession>A0A840G2N8</accession>
<keyword evidence="7 15" id="KW-0812">Transmembrane</keyword>
<evidence type="ECO:0000256" key="13">
    <source>
        <dbReference type="ARBA" id="ARBA00023136"/>
    </source>
</evidence>
<evidence type="ECO:0000256" key="3">
    <source>
        <dbReference type="ARBA" id="ARBA00011052"/>
    </source>
</evidence>
<evidence type="ECO:0000313" key="17">
    <source>
        <dbReference type="EMBL" id="MBB4248657.1"/>
    </source>
</evidence>
<dbReference type="GO" id="GO:0042314">
    <property type="term" value="F:bacteriochlorophyll binding"/>
    <property type="evidence" value="ECO:0007669"/>
    <property type="project" value="UniProtKB-KW"/>
</dbReference>
<feature type="domain" description="Antenna complex alpha/beta subunit" evidence="16">
    <location>
        <begin position="19"/>
        <end position="52"/>
    </location>
</feature>
<dbReference type="GO" id="GO:0019684">
    <property type="term" value="P:photosynthesis, light reaction"/>
    <property type="evidence" value="ECO:0007669"/>
    <property type="project" value="InterPro"/>
</dbReference>
<name>A0A840G2N8_RHOTE</name>
<feature type="transmembrane region" description="Helical" evidence="15">
    <location>
        <begin position="26"/>
        <end position="48"/>
    </location>
</feature>
<gene>
    <name evidence="17" type="ORF">GGD90_003056</name>
</gene>
<evidence type="ECO:0000256" key="4">
    <source>
        <dbReference type="ARBA" id="ARBA00022475"/>
    </source>
</evidence>
<dbReference type="GO" id="GO:0046872">
    <property type="term" value="F:metal ion binding"/>
    <property type="evidence" value="ECO:0007669"/>
    <property type="project" value="UniProtKB-KW"/>
</dbReference>
<evidence type="ECO:0000256" key="11">
    <source>
        <dbReference type="ARBA" id="ARBA00022989"/>
    </source>
</evidence>
<evidence type="ECO:0000313" key="18">
    <source>
        <dbReference type="Proteomes" id="UP000587070"/>
    </source>
</evidence>
<dbReference type="PROSITE" id="PS00969">
    <property type="entry name" value="ANTENNA_COMP_BETA"/>
    <property type="match status" value="1"/>
</dbReference>
<dbReference type="InterPro" id="IPR000066">
    <property type="entry name" value="Antenna_a/b"/>
</dbReference>
<evidence type="ECO:0000256" key="15">
    <source>
        <dbReference type="SAM" id="Phobius"/>
    </source>
</evidence>
<evidence type="ECO:0000256" key="5">
    <source>
        <dbReference type="ARBA" id="ARBA00022494"/>
    </source>
</evidence>
<keyword evidence="13 15" id="KW-0472">Membrane</keyword>
<protein>
    <recommendedName>
        <fullName evidence="16">Antenna complex alpha/beta subunit domain-containing protein</fullName>
    </recommendedName>
</protein>
<dbReference type="InterPro" id="IPR023623">
    <property type="entry name" value="Antenna_beta_CS"/>
</dbReference>
<comment type="caution">
    <text evidence="17">The sequence shown here is derived from an EMBL/GenBank/DDBJ whole genome shotgun (WGS) entry which is preliminary data.</text>
</comment>
<evidence type="ECO:0000256" key="1">
    <source>
        <dbReference type="ARBA" id="ARBA00002455"/>
    </source>
</evidence>
<dbReference type="Pfam" id="PF00556">
    <property type="entry name" value="LHC"/>
    <property type="match status" value="1"/>
</dbReference>
<proteinExistence type="inferred from homology"/>
<keyword evidence="12" id="KW-0157">Chromophore</keyword>
<evidence type="ECO:0000256" key="12">
    <source>
        <dbReference type="ARBA" id="ARBA00022991"/>
    </source>
</evidence>
<dbReference type="GO" id="GO:0005886">
    <property type="term" value="C:plasma membrane"/>
    <property type="evidence" value="ECO:0007669"/>
    <property type="project" value="UniProtKB-SubCell"/>
</dbReference>
<dbReference type="RefSeq" id="WP_221227797.1">
    <property type="nucleotide sequence ID" value="NZ_JACIGE010000012.1"/>
</dbReference>
<evidence type="ECO:0000256" key="10">
    <source>
        <dbReference type="ARBA" id="ARBA00022956"/>
    </source>
</evidence>
<comment type="similarity">
    <text evidence="3">Belongs to the antenna complex beta subunit family.</text>
</comment>
<evidence type="ECO:0000256" key="2">
    <source>
        <dbReference type="ARBA" id="ARBA00004249"/>
    </source>
</evidence>
<sequence length="61" mass="6772">MTEEPQDFDEPLSGLSDDEARAFHTALIRGFGLFTLFAAIAHALVWSWQPWLAATSLPLLV</sequence>
<keyword evidence="10" id="KW-0076">Bacteriochlorophyll</keyword>
<reference evidence="17 18" key="1">
    <citation type="submission" date="2020-08" db="EMBL/GenBank/DDBJ databases">
        <title>Genome sequencing of Purple Non-Sulfur Bacteria from various extreme environments.</title>
        <authorList>
            <person name="Mayer M."/>
        </authorList>
    </citation>
    <scope>NUCLEOTIDE SEQUENCE [LARGE SCALE GENOMIC DNA]</scope>
    <source>
        <strain evidence="17 18">2761</strain>
    </source>
</reference>
<comment type="function">
    <text evidence="1">Antenna complexes are light-harvesting systems, which transfer the excitation energy to the reaction centers.</text>
</comment>
<evidence type="ECO:0000259" key="16">
    <source>
        <dbReference type="Pfam" id="PF00556"/>
    </source>
</evidence>
<dbReference type="Proteomes" id="UP000587070">
    <property type="component" value="Unassembled WGS sequence"/>
</dbReference>
<dbReference type="SUPFAM" id="SSF56918">
    <property type="entry name" value="Light-harvesting complex subunits"/>
    <property type="match status" value="1"/>
</dbReference>
<dbReference type="AlphaFoldDB" id="A0A840G2N8"/>
<dbReference type="InterPro" id="IPR035889">
    <property type="entry name" value="Light-harvesting_complex"/>
</dbReference>
<evidence type="ECO:0000256" key="14">
    <source>
        <dbReference type="ARBA" id="ARBA00023243"/>
    </source>
</evidence>
<keyword evidence="18" id="KW-1185">Reference proteome</keyword>
<evidence type="ECO:0000256" key="6">
    <source>
        <dbReference type="ARBA" id="ARBA00022549"/>
    </source>
</evidence>
<dbReference type="InterPro" id="IPR002362">
    <property type="entry name" value="LHB-1/5"/>
</dbReference>
<keyword evidence="8" id="KW-0479">Metal-binding</keyword>
<organism evidence="17 18">
    <name type="scientific">Rhodocyclus tenuis</name>
    <name type="common">Rhodospirillum tenue</name>
    <dbReference type="NCBI Taxonomy" id="1066"/>
    <lineage>
        <taxon>Bacteria</taxon>
        <taxon>Pseudomonadati</taxon>
        <taxon>Pseudomonadota</taxon>
        <taxon>Betaproteobacteria</taxon>
        <taxon>Rhodocyclales</taxon>
        <taxon>Rhodocyclaceae</taxon>
        <taxon>Rhodocyclus</taxon>
    </lineage>
</organism>
<keyword evidence="14" id="KW-0437">Light-harvesting polypeptide</keyword>
<keyword evidence="5" id="KW-0148">Chlorophyll</keyword>
<evidence type="ECO:0000256" key="9">
    <source>
        <dbReference type="ARBA" id="ARBA00022842"/>
    </source>
</evidence>
<evidence type="ECO:0000256" key="8">
    <source>
        <dbReference type="ARBA" id="ARBA00022723"/>
    </source>
</evidence>
<keyword evidence="11 15" id="KW-1133">Transmembrane helix</keyword>
<dbReference type="GO" id="GO:0030077">
    <property type="term" value="C:plasma membrane light-harvesting complex"/>
    <property type="evidence" value="ECO:0007669"/>
    <property type="project" value="InterPro"/>
</dbReference>
<dbReference type="PRINTS" id="PR00674">
    <property type="entry name" value="LIGHTHARVSTB"/>
</dbReference>
<dbReference type="NCBIfam" id="NF040862">
    <property type="entry name" value="pufB_517_ASD"/>
    <property type="match status" value="1"/>
</dbReference>
<keyword evidence="9" id="KW-0460">Magnesium</keyword>
<evidence type="ECO:0000256" key="7">
    <source>
        <dbReference type="ARBA" id="ARBA00022692"/>
    </source>
</evidence>
<dbReference type="InterPro" id="IPR023624">
    <property type="entry name" value="Antenna_beta_dom_sf"/>
</dbReference>
<keyword evidence="6" id="KW-0042">Antenna complex</keyword>